<organism evidence="2 3">
    <name type="scientific">Colocasia esculenta</name>
    <name type="common">Wild taro</name>
    <name type="synonym">Arum esculentum</name>
    <dbReference type="NCBI Taxonomy" id="4460"/>
    <lineage>
        <taxon>Eukaryota</taxon>
        <taxon>Viridiplantae</taxon>
        <taxon>Streptophyta</taxon>
        <taxon>Embryophyta</taxon>
        <taxon>Tracheophyta</taxon>
        <taxon>Spermatophyta</taxon>
        <taxon>Magnoliopsida</taxon>
        <taxon>Liliopsida</taxon>
        <taxon>Araceae</taxon>
        <taxon>Aroideae</taxon>
        <taxon>Colocasieae</taxon>
        <taxon>Colocasia</taxon>
    </lineage>
</organism>
<keyword evidence="3" id="KW-1185">Reference proteome</keyword>
<evidence type="ECO:0000313" key="2">
    <source>
        <dbReference type="EMBL" id="MQL86708.1"/>
    </source>
</evidence>
<dbReference type="EMBL" id="NMUH01000920">
    <property type="protein sequence ID" value="MQL86708.1"/>
    <property type="molecule type" value="Genomic_DNA"/>
</dbReference>
<reference evidence="2" key="1">
    <citation type="submission" date="2017-07" db="EMBL/GenBank/DDBJ databases">
        <title>Taro Niue Genome Assembly and Annotation.</title>
        <authorList>
            <person name="Atibalentja N."/>
            <person name="Keating K."/>
            <person name="Fields C.J."/>
        </authorList>
    </citation>
    <scope>NUCLEOTIDE SEQUENCE</scope>
    <source>
        <strain evidence="2">Niue_2</strain>
        <tissue evidence="2">Leaf</tissue>
    </source>
</reference>
<gene>
    <name evidence="2" type="ORF">Taro_019240</name>
</gene>
<protein>
    <submittedName>
        <fullName evidence="2">Uncharacterized protein</fullName>
    </submittedName>
</protein>
<feature type="region of interest" description="Disordered" evidence="1">
    <location>
        <begin position="17"/>
        <end position="268"/>
    </location>
</feature>
<evidence type="ECO:0000256" key="1">
    <source>
        <dbReference type="SAM" id="MobiDB-lite"/>
    </source>
</evidence>
<evidence type="ECO:0000313" key="3">
    <source>
        <dbReference type="Proteomes" id="UP000652761"/>
    </source>
</evidence>
<feature type="compositionally biased region" description="Basic and acidic residues" evidence="1">
    <location>
        <begin position="227"/>
        <end position="245"/>
    </location>
</feature>
<proteinExistence type="predicted"/>
<feature type="compositionally biased region" description="Polar residues" evidence="1">
    <location>
        <begin position="63"/>
        <end position="82"/>
    </location>
</feature>
<comment type="caution">
    <text evidence="2">The sequence shown here is derived from an EMBL/GenBank/DDBJ whole genome shotgun (WGS) entry which is preliminary data.</text>
</comment>
<name>A0A843UT97_COLES</name>
<feature type="compositionally biased region" description="Basic and acidic residues" evidence="1">
    <location>
        <begin position="98"/>
        <end position="136"/>
    </location>
</feature>
<feature type="compositionally biased region" description="Basic and acidic residues" evidence="1">
    <location>
        <begin position="22"/>
        <end position="36"/>
    </location>
</feature>
<dbReference type="AlphaFoldDB" id="A0A843UT97"/>
<accession>A0A843UT97</accession>
<sequence length="268" mass="29577">MVRFGARRVDPKWIISGRFSGRRKENPDPWSEEKRAKTQQSPAAIPTRIDWKPGRVSGFPSRLATTAPSSFRSATTTAIPSRSATTEAPHSPPAPAESGRRGRLERLAELLKAERGEAGSEEAERAETRRKGEALERLQGVVSRLQSGGEGEDDRRRGAAEEVRRLRDNKESQRRSAVALGLPSSEFFPIRKDRDPSATTPLPIGDDDDISPSSCGDRRRGRSVRTRSAEGTRERVIGERDARDHEEEENRDVCGAGKKGTRDGKKGS</sequence>
<dbReference type="Proteomes" id="UP000652761">
    <property type="component" value="Unassembled WGS sequence"/>
</dbReference>
<feature type="compositionally biased region" description="Basic and acidic residues" evidence="1">
    <location>
        <begin position="153"/>
        <end position="174"/>
    </location>
</feature>